<organism evidence="2 3">
    <name type="scientific">Actinomadura gamaensis</name>
    <dbReference type="NCBI Taxonomy" id="1763541"/>
    <lineage>
        <taxon>Bacteria</taxon>
        <taxon>Bacillati</taxon>
        <taxon>Actinomycetota</taxon>
        <taxon>Actinomycetes</taxon>
        <taxon>Streptosporangiales</taxon>
        <taxon>Thermomonosporaceae</taxon>
        <taxon>Actinomadura</taxon>
    </lineage>
</organism>
<dbReference type="PANTHER" id="PTHR43441:SF11">
    <property type="entry name" value="RIBOSOMAL-PROTEIN-SERINE ACETYLTRANSFERASE"/>
    <property type="match status" value="1"/>
</dbReference>
<dbReference type="Gene3D" id="3.40.630.30">
    <property type="match status" value="1"/>
</dbReference>
<dbReference type="EMBL" id="JBHSIT010000005">
    <property type="protein sequence ID" value="MFC4909322.1"/>
    <property type="molecule type" value="Genomic_DNA"/>
</dbReference>
<evidence type="ECO:0000259" key="1">
    <source>
        <dbReference type="PROSITE" id="PS51186"/>
    </source>
</evidence>
<evidence type="ECO:0000313" key="2">
    <source>
        <dbReference type="EMBL" id="MFC4909322.1"/>
    </source>
</evidence>
<accession>A0ABV9U364</accession>
<feature type="domain" description="N-acetyltransferase" evidence="1">
    <location>
        <begin position="39"/>
        <end position="184"/>
    </location>
</feature>
<dbReference type="InterPro" id="IPR051908">
    <property type="entry name" value="Ribosomal_N-acetyltransferase"/>
</dbReference>
<keyword evidence="3" id="KW-1185">Reference proteome</keyword>
<sequence length="212" mass="23968">MTSEYWPLDDLCVRSGSIELRPPLPAEYEALADAAARETHVHPLIPFLEHASDTPMERGRRTLQWLWRNYGTWRPDEWSLALAVLDRGRLVGVQNVRARDFARDRVTQSGVWVFRDERGQGIGKHSRHALLHLIFDGLGAERSRFRAAADNRASLALARSLGYVEDPPPATGRGGARHFSLTADRWRARPHPVPAHIEGLDRALFMFGIGHE</sequence>
<keyword evidence="2" id="KW-0808">Transferase</keyword>
<proteinExistence type="predicted"/>
<comment type="caution">
    <text evidence="2">The sequence shown here is derived from an EMBL/GenBank/DDBJ whole genome shotgun (WGS) entry which is preliminary data.</text>
</comment>
<name>A0ABV9U364_9ACTN</name>
<reference evidence="3" key="1">
    <citation type="journal article" date="2019" name="Int. J. Syst. Evol. Microbiol.">
        <title>The Global Catalogue of Microorganisms (GCM) 10K type strain sequencing project: providing services to taxonomists for standard genome sequencing and annotation.</title>
        <authorList>
            <consortium name="The Broad Institute Genomics Platform"/>
            <consortium name="The Broad Institute Genome Sequencing Center for Infectious Disease"/>
            <person name="Wu L."/>
            <person name="Ma J."/>
        </authorList>
    </citation>
    <scope>NUCLEOTIDE SEQUENCE [LARGE SCALE GENOMIC DNA]</scope>
    <source>
        <strain evidence="3">KLKA75</strain>
    </source>
</reference>
<dbReference type="InterPro" id="IPR016181">
    <property type="entry name" value="Acyl_CoA_acyltransferase"/>
</dbReference>
<dbReference type="GO" id="GO:0016746">
    <property type="term" value="F:acyltransferase activity"/>
    <property type="evidence" value="ECO:0007669"/>
    <property type="project" value="UniProtKB-KW"/>
</dbReference>
<gene>
    <name evidence="2" type="ORF">ACFPCY_18515</name>
</gene>
<dbReference type="EC" id="2.3.-.-" evidence="2"/>
<dbReference type="PANTHER" id="PTHR43441">
    <property type="entry name" value="RIBOSOMAL-PROTEIN-SERINE ACETYLTRANSFERASE"/>
    <property type="match status" value="1"/>
</dbReference>
<dbReference type="RefSeq" id="WP_378256740.1">
    <property type="nucleotide sequence ID" value="NZ_JBHSIT010000005.1"/>
</dbReference>
<keyword evidence="2" id="KW-0012">Acyltransferase</keyword>
<dbReference type="PROSITE" id="PS51186">
    <property type="entry name" value="GNAT"/>
    <property type="match status" value="1"/>
</dbReference>
<dbReference type="Pfam" id="PF13302">
    <property type="entry name" value="Acetyltransf_3"/>
    <property type="match status" value="1"/>
</dbReference>
<dbReference type="SUPFAM" id="SSF55729">
    <property type="entry name" value="Acyl-CoA N-acyltransferases (Nat)"/>
    <property type="match status" value="1"/>
</dbReference>
<dbReference type="Proteomes" id="UP001595872">
    <property type="component" value="Unassembled WGS sequence"/>
</dbReference>
<evidence type="ECO:0000313" key="3">
    <source>
        <dbReference type="Proteomes" id="UP001595872"/>
    </source>
</evidence>
<protein>
    <submittedName>
        <fullName evidence="2">GNAT family N-acetyltransferase</fullName>
        <ecNumber evidence="2">2.3.-.-</ecNumber>
    </submittedName>
</protein>
<dbReference type="InterPro" id="IPR000182">
    <property type="entry name" value="GNAT_dom"/>
</dbReference>